<evidence type="ECO:0000313" key="2">
    <source>
        <dbReference type="EMBL" id="MDQ0932409.1"/>
    </source>
</evidence>
<dbReference type="Proteomes" id="UP001223072">
    <property type="component" value="Unassembled WGS sequence"/>
</dbReference>
<evidence type="ECO:0000313" key="3">
    <source>
        <dbReference type="Proteomes" id="UP001223072"/>
    </source>
</evidence>
<dbReference type="InterPro" id="IPR010982">
    <property type="entry name" value="Lambda_DNA-bd_dom_sf"/>
</dbReference>
<dbReference type="EMBL" id="JAUSZS010000003">
    <property type="protein sequence ID" value="MDQ0932409.1"/>
    <property type="molecule type" value="Genomic_DNA"/>
</dbReference>
<proteinExistence type="predicted"/>
<sequence length="104" mass="11143">MFVVADRRRGSTCDGVTSESLGRPFGVAVRARRLEMGLTQERVAAQAGMSQGALSRLERGRGVPTLPLLERLAAAMSSHLLISLSPHGDVRVVFKSPCGDRLPT</sequence>
<dbReference type="InterPro" id="IPR001387">
    <property type="entry name" value="Cro/C1-type_HTH"/>
</dbReference>
<dbReference type="SMART" id="SM00530">
    <property type="entry name" value="HTH_XRE"/>
    <property type="match status" value="1"/>
</dbReference>
<gene>
    <name evidence="2" type="ORF">QFZ49_002339</name>
</gene>
<feature type="domain" description="HTH cro/C1-type" evidence="1">
    <location>
        <begin position="29"/>
        <end position="75"/>
    </location>
</feature>
<reference evidence="2 3" key="1">
    <citation type="submission" date="2023-07" db="EMBL/GenBank/DDBJ databases">
        <title>Comparative genomics of wheat-associated soil bacteria to identify genetic determinants of phenazine resistance.</title>
        <authorList>
            <person name="Mouncey N."/>
        </authorList>
    </citation>
    <scope>NUCLEOTIDE SEQUENCE [LARGE SCALE GENOMIC DNA]</scope>
    <source>
        <strain evidence="2 3">W2I16</strain>
    </source>
</reference>
<dbReference type="PROSITE" id="PS50943">
    <property type="entry name" value="HTH_CROC1"/>
    <property type="match status" value="1"/>
</dbReference>
<dbReference type="CDD" id="cd00093">
    <property type="entry name" value="HTH_XRE"/>
    <property type="match status" value="1"/>
</dbReference>
<comment type="caution">
    <text evidence="2">The sequence shown here is derived from an EMBL/GenBank/DDBJ whole genome shotgun (WGS) entry which is preliminary data.</text>
</comment>
<dbReference type="Pfam" id="PF01381">
    <property type="entry name" value="HTH_3"/>
    <property type="match status" value="1"/>
</dbReference>
<keyword evidence="3" id="KW-1185">Reference proteome</keyword>
<organism evidence="2 3">
    <name type="scientific">Streptomyces turgidiscabies</name>
    <dbReference type="NCBI Taxonomy" id="85558"/>
    <lineage>
        <taxon>Bacteria</taxon>
        <taxon>Bacillati</taxon>
        <taxon>Actinomycetota</taxon>
        <taxon>Actinomycetes</taxon>
        <taxon>Kitasatosporales</taxon>
        <taxon>Streptomycetaceae</taxon>
        <taxon>Streptomyces</taxon>
    </lineage>
</organism>
<dbReference type="SUPFAM" id="SSF47413">
    <property type="entry name" value="lambda repressor-like DNA-binding domains"/>
    <property type="match status" value="1"/>
</dbReference>
<evidence type="ECO:0000259" key="1">
    <source>
        <dbReference type="PROSITE" id="PS50943"/>
    </source>
</evidence>
<dbReference type="Gene3D" id="1.10.260.40">
    <property type="entry name" value="lambda repressor-like DNA-binding domains"/>
    <property type="match status" value="1"/>
</dbReference>
<name>A0ABU0RK89_9ACTN</name>
<protein>
    <submittedName>
        <fullName evidence="2">Transcriptional regulator with XRE-family HTH domain</fullName>
    </submittedName>
</protein>
<accession>A0ABU0RK89</accession>